<accession>A0A256G3N3</accession>
<keyword evidence="1" id="KW-0812">Transmembrane</keyword>
<feature type="transmembrane region" description="Helical" evidence="1">
    <location>
        <begin position="12"/>
        <end position="34"/>
    </location>
</feature>
<keyword evidence="3" id="KW-1185">Reference proteome</keyword>
<name>A0A256G3N3_9HYPH</name>
<dbReference type="AlphaFoldDB" id="A0A256G3N3"/>
<sequence length="37" mass="4132">MHAFDVTFELRIGFRVGAPYAVALTALAAGRLFWLLH</sequence>
<keyword evidence="1" id="KW-0472">Membrane</keyword>
<keyword evidence="1" id="KW-1133">Transmembrane helix</keyword>
<evidence type="ECO:0000313" key="2">
    <source>
        <dbReference type="EMBL" id="OYR21638.1"/>
    </source>
</evidence>
<evidence type="ECO:0000256" key="1">
    <source>
        <dbReference type="SAM" id="Phobius"/>
    </source>
</evidence>
<dbReference type="Proteomes" id="UP000216188">
    <property type="component" value="Unassembled WGS sequence"/>
</dbReference>
<gene>
    <name evidence="2" type="ORF">CEV34_4783</name>
</gene>
<protein>
    <submittedName>
        <fullName evidence="2">Putative membrane protein</fullName>
    </submittedName>
</protein>
<dbReference type="EMBL" id="NNRM01000047">
    <property type="protein sequence ID" value="OYR21638.1"/>
    <property type="molecule type" value="Genomic_DNA"/>
</dbReference>
<organism evidence="2 3">
    <name type="scientific">Brucella pseudogrignonensis</name>
    <dbReference type="NCBI Taxonomy" id="419475"/>
    <lineage>
        <taxon>Bacteria</taxon>
        <taxon>Pseudomonadati</taxon>
        <taxon>Pseudomonadota</taxon>
        <taxon>Alphaproteobacteria</taxon>
        <taxon>Hyphomicrobiales</taxon>
        <taxon>Brucellaceae</taxon>
        <taxon>Brucella/Ochrobactrum group</taxon>
        <taxon>Brucella</taxon>
    </lineage>
</organism>
<reference evidence="2 3" key="1">
    <citation type="submission" date="2017-07" db="EMBL/GenBank/DDBJ databases">
        <title>Phylogenetic study on the rhizospheric bacterium Ochrobactrum sp. A44.</title>
        <authorList>
            <person name="Krzyzanowska D.M."/>
            <person name="Ossowicki A."/>
            <person name="Rajewska M."/>
            <person name="Maciag T."/>
            <person name="Kaczynski Z."/>
            <person name="Czerwicka M."/>
            <person name="Jafra S."/>
        </authorList>
    </citation>
    <scope>NUCLEOTIDE SEQUENCE [LARGE SCALE GENOMIC DNA]</scope>
    <source>
        <strain evidence="2 3">CCUG 30717</strain>
    </source>
</reference>
<evidence type="ECO:0000313" key="3">
    <source>
        <dbReference type="Proteomes" id="UP000216188"/>
    </source>
</evidence>
<comment type="caution">
    <text evidence="2">The sequence shown here is derived from an EMBL/GenBank/DDBJ whole genome shotgun (WGS) entry which is preliminary data.</text>
</comment>
<proteinExistence type="predicted"/>